<dbReference type="RefSeq" id="WP_015546008.1">
    <property type="nucleotide sequence ID" value="NZ_CATVWL010000002.1"/>
</dbReference>
<dbReference type="EMBL" id="VVXJ01000008">
    <property type="protein sequence ID" value="KAA2376648.1"/>
    <property type="molecule type" value="Genomic_DNA"/>
</dbReference>
<accession>A0A5B3GSA9</accession>
<evidence type="ECO:0000313" key="3">
    <source>
        <dbReference type="EMBL" id="KAA2366767.1"/>
    </source>
</evidence>
<dbReference type="EMBL" id="VVXK01000023">
    <property type="protein sequence ID" value="KAA2366767.1"/>
    <property type="molecule type" value="Genomic_DNA"/>
</dbReference>
<dbReference type="GO" id="GO:0004527">
    <property type="term" value="F:exonuclease activity"/>
    <property type="evidence" value="ECO:0007669"/>
    <property type="project" value="UniProtKB-KW"/>
</dbReference>
<keyword evidence="1" id="KW-0732">Signal</keyword>
<dbReference type="InterPro" id="IPR036691">
    <property type="entry name" value="Endo/exonu/phosph_ase_sf"/>
</dbReference>
<evidence type="ECO:0000313" key="6">
    <source>
        <dbReference type="Proteomes" id="UP000323567"/>
    </source>
</evidence>
<organism evidence="4 5">
    <name type="scientific">Alistipes shahii</name>
    <dbReference type="NCBI Taxonomy" id="328814"/>
    <lineage>
        <taxon>Bacteria</taxon>
        <taxon>Pseudomonadati</taxon>
        <taxon>Bacteroidota</taxon>
        <taxon>Bacteroidia</taxon>
        <taxon>Bacteroidales</taxon>
        <taxon>Rikenellaceae</taxon>
        <taxon>Alistipes</taxon>
    </lineage>
</organism>
<dbReference type="Proteomes" id="UP000322658">
    <property type="component" value="Unassembled WGS sequence"/>
</dbReference>
<evidence type="ECO:0000256" key="1">
    <source>
        <dbReference type="SAM" id="SignalP"/>
    </source>
</evidence>
<proteinExistence type="predicted"/>
<dbReference type="GeneID" id="92758439"/>
<dbReference type="AlphaFoldDB" id="A0A5B3GSA9"/>
<gene>
    <name evidence="4" type="ORF">F2Y07_05355</name>
    <name evidence="3" type="ORF">F2Y13_12835</name>
</gene>
<keyword evidence="4" id="KW-0378">Hydrolase</keyword>
<evidence type="ECO:0000259" key="2">
    <source>
        <dbReference type="Pfam" id="PF03372"/>
    </source>
</evidence>
<keyword evidence="4" id="KW-0540">Nuclease</keyword>
<dbReference type="GO" id="GO:0004519">
    <property type="term" value="F:endonuclease activity"/>
    <property type="evidence" value="ECO:0007669"/>
    <property type="project" value="UniProtKB-KW"/>
</dbReference>
<dbReference type="Pfam" id="PF03372">
    <property type="entry name" value="Exo_endo_phos"/>
    <property type="match status" value="1"/>
</dbReference>
<feature type="chain" id="PRO_5033845465" evidence="1">
    <location>
        <begin position="29"/>
        <end position="318"/>
    </location>
</feature>
<protein>
    <submittedName>
        <fullName evidence="4">Endonuclease/exonuclease/phosphatase family protein</fullName>
    </submittedName>
</protein>
<comment type="caution">
    <text evidence="4">The sequence shown here is derived from an EMBL/GenBank/DDBJ whole genome shotgun (WGS) entry which is preliminary data.</text>
</comment>
<keyword evidence="4" id="KW-0255">Endonuclease</keyword>
<feature type="domain" description="Endonuclease/exonuclease/phosphatase" evidence="2">
    <location>
        <begin position="57"/>
        <end position="288"/>
    </location>
</feature>
<dbReference type="Proteomes" id="UP000323567">
    <property type="component" value="Unassembled WGS sequence"/>
</dbReference>
<name>A0A5B3GSA9_9BACT</name>
<sequence length="318" mass="35920">MKTYDTIQMLRRLAFGATLLTATALLPACDDDPAAPDEELTTDPGTSVQPETLRFISYNILEGMKLDKAQNFDNFVDWVKEKDPDFMALCECNAFTEESLTALAGRYGHPYAILCKESGFPVGLTSKYPIELRNRLLEDVPLWHGAIHTRIKDINVVVLHLYPFGTYPNGQGAAGTGNTYRDREINCILDSTIRRYPVEPLWLMAGDFNSYSPKDADAMPANTYFETHSIVLKSGYCDALRDRHSQFFHTVPTPYNGESTADQRRIDFIYASQAVMREITDSRIIYDEFTATHSDHYPVMIEFRHYPSGKQASGVALK</sequence>
<keyword evidence="4" id="KW-0269">Exonuclease</keyword>
<evidence type="ECO:0000313" key="5">
    <source>
        <dbReference type="Proteomes" id="UP000322658"/>
    </source>
</evidence>
<dbReference type="InterPro" id="IPR005135">
    <property type="entry name" value="Endo/exonuclease/phosphatase"/>
</dbReference>
<reference evidence="5 6" key="1">
    <citation type="journal article" date="2019" name="Nat. Med.">
        <title>A library of human gut bacterial isolates paired with longitudinal multiomics data enables mechanistic microbiome research.</title>
        <authorList>
            <person name="Poyet M."/>
            <person name="Groussin M."/>
            <person name="Gibbons S.M."/>
            <person name="Avila-Pacheco J."/>
            <person name="Jiang X."/>
            <person name="Kearney S.M."/>
            <person name="Perrotta A.R."/>
            <person name="Berdy B."/>
            <person name="Zhao S."/>
            <person name="Lieberman T.D."/>
            <person name="Swanson P.K."/>
            <person name="Smith M."/>
            <person name="Roesemann S."/>
            <person name="Alexander J.E."/>
            <person name="Rich S.A."/>
            <person name="Livny J."/>
            <person name="Vlamakis H."/>
            <person name="Clish C."/>
            <person name="Bullock K."/>
            <person name="Deik A."/>
            <person name="Scott J."/>
            <person name="Pierce K.A."/>
            <person name="Xavier R.J."/>
            <person name="Alm E.J."/>
        </authorList>
    </citation>
    <scope>NUCLEOTIDE SEQUENCE [LARGE SCALE GENOMIC DNA]</scope>
    <source>
        <strain evidence="4 5">BIOML-A1</strain>
        <strain evidence="3 6">BIOML-A2</strain>
    </source>
</reference>
<feature type="signal peptide" evidence="1">
    <location>
        <begin position="1"/>
        <end position="28"/>
    </location>
</feature>
<dbReference type="Gene3D" id="3.60.10.10">
    <property type="entry name" value="Endonuclease/exonuclease/phosphatase"/>
    <property type="match status" value="1"/>
</dbReference>
<evidence type="ECO:0000313" key="4">
    <source>
        <dbReference type="EMBL" id="KAA2376648.1"/>
    </source>
</evidence>
<dbReference type="SUPFAM" id="SSF56219">
    <property type="entry name" value="DNase I-like"/>
    <property type="match status" value="1"/>
</dbReference>